<name>A0A8X6K6C2_TRICU</name>
<organism evidence="1 2">
    <name type="scientific">Trichonephila clavata</name>
    <name type="common">Joro spider</name>
    <name type="synonym">Nephila clavata</name>
    <dbReference type="NCBI Taxonomy" id="2740835"/>
    <lineage>
        <taxon>Eukaryota</taxon>
        <taxon>Metazoa</taxon>
        <taxon>Ecdysozoa</taxon>
        <taxon>Arthropoda</taxon>
        <taxon>Chelicerata</taxon>
        <taxon>Arachnida</taxon>
        <taxon>Araneae</taxon>
        <taxon>Araneomorphae</taxon>
        <taxon>Entelegynae</taxon>
        <taxon>Araneoidea</taxon>
        <taxon>Nephilidae</taxon>
        <taxon>Trichonephila</taxon>
    </lineage>
</organism>
<keyword evidence="2" id="KW-1185">Reference proteome</keyword>
<evidence type="ECO:0000313" key="2">
    <source>
        <dbReference type="Proteomes" id="UP000887116"/>
    </source>
</evidence>
<sequence length="106" mass="12295">MKEKQACLKPIPECITLEAFEEQNETFCSIILLGDPPELIELRVLTYLHFCSPVSLMFVKLNFSLWHRICKRSILNIGCPPSGALEQSEASQSDFLCSRRFYRLRR</sequence>
<protein>
    <submittedName>
        <fullName evidence="1">Uncharacterized protein</fullName>
    </submittedName>
</protein>
<dbReference type="EMBL" id="BMAO01010333">
    <property type="protein sequence ID" value="GFQ66440.1"/>
    <property type="molecule type" value="Genomic_DNA"/>
</dbReference>
<reference evidence="1" key="1">
    <citation type="submission" date="2020-07" db="EMBL/GenBank/DDBJ databases">
        <title>Multicomponent nature underlies the extraordinary mechanical properties of spider dragline silk.</title>
        <authorList>
            <person name="Kono N."/>
            <person name="Nakamura H."/>
            <person name="Mori M."/>
            <person name="Yoshida Y."/>
            <person name="Ohtoshi R."/>
            <person name="Malay A.D."/>
            <person name="Moran D.A.P."/>
            <person name="Tomita M."/>
            <person name="Numata K."/>
            <person name="Arakawa K."/>
        </authorList>
    </citation>
    <scope>NUCLEOTIDE SEQUENCE</scope>
</reference>
<accession>A0A8X6K6C2</accession>
<proteinExistence type="predicted"/>
<comment type="caution">
    <text evidence="1">The sequence shown here is derived from an EMBL/GenBank/DDBJ whole genome shotgun (WGS) entry which is preliminary data.</text>
</comment>
<gene>
    <name evidence="1" type="ORF">TNCT_475491</name>
</gene>
<dbReference type="Proteomes" id="UP000887116">
    <property type="component" value="Unassembled WGS sequence"/>
</dbReference>
<evidence type="ECO:0000313" key="1">
    <source>
        <dbReference type="EMBL" id="GFQ66440.1"/>
    </source>
</evidence>
<dbReference type="AlphaFoldDB" id="A0A8X6K6C2"/>